<evidence type="ECO:0000259" key="1">
    <source>
        <dbReference type="Pfam" id="PF01266"/>
    </source>
</evidence>
<dbReference type="AlphaFoldDB" id="A0A8H7PCI5"/>
<accession>A0A8H7PCI5</accession>
<evidence type="ECO:0000313" key="2">
    <source>
        <dbReference type="EMBL" id="KAG2171356.1"/>
    </source>
</evidence>
<dbReference type="Gene3D" id="3.50.50.60">
    <property type="entry name" value="FAD/NAD(P)-binding domain"/>
    <property type="match status" value="1"/>
</dbReference>
<dbReference type="GO" id="GO:0005737">
    <property type="term" value="C:cytoplasm"/>
    <property type="evidence" value="ECO:0007669"/>
    <property type="project" value="TreeGrafter"/>
</dbReference>
<sequence length="378" mass="40294">MSAIYNKPQHVIVIGAGAIGASVSYFLSKKDPGLRVTVVEKSGVAKAASGKSGGFLALDWSDSTELGPLSRKSFQLHEQLAKELDGEAYGYRRVDTYAVTIGSSATGKKINKIAWLDTEKVAAASSMGTTKSTAQVHPYKFTNALIDDSKKRGVQVRIGQGVKSLIYDDSLKKMKGVVLDDDSEIEGDAVVVCMGPWSGHLPIKSGRSPRGRLPIMAARAHSIVVKPHQEVPAQALFCSLQIGRKFYDPEIYPRNDSTVYICGETDDEPLPASADDIKVEESSISTLQQLAAVASPSHLDGAELLAKQACYLPSSRDGLPLIGEYPAVQGLYIATGHSCWGILNSPVTGLMMSELIVDGKISSLDQATVAAVSPKGRC</sequence>
<gene>
    <name evidence="2" type="ORF">INT43_009017</name>
</gene>
<dbReference type="PANTHER" id="PTHR13847:SF150">
    <property type="entry name" value="OXIDOREDUCTASE TDA3-RELATED"/>
    <property type="match status" value="1"/>
</dbReference>
<dbReference type="SUPFAM" id="SSF51905">
    <property type="entry name" value="FAD/NAD(P)-binding domain"/>
    <property type="match status" value="1"/>
</dbReference>
<dbReference type="PANTHER" id="PTHR13847">
    <property type="entry name" value="SARCOSINE DEHYDROGENASE-RELATED"/>
    <property type="match status" value="1"/>
</dbReference>
<proteinExistence type="predicted"/>
<dbReference type="InterPro" id="IPR036188">
    <property type="entry name" value="FAD/NAD-bd_sf"/>
</dbReference>
<dbReference type="Pfam" id="PF01266">
    <property type="entry name" value="DAO"/>
    <property type="match status" value="1"/>
</dbReference>
<dbReference type="Proteomes" id="UP000654370">
    <property type="component" value="Unassembled WGS sequence"/>
</dbReference>
<organism evidence="2 3">
    <name type="scientific">Mortierella isabellina</name>
    <name type="common">Filamentous fungus</name>
    <name type="synonym">Umbelopsis isabellina</name>
    <dbReference type="NCBI Taxonomy" id="91625"/>
    <lineage>
        <taxon>Eukaryota</taxon>
        <taxon>Fungi</taxon>
        <taxon>Fungi incertae sedis</taxon>
        <taxon>Mucoromycota</taxon>
        <taxon>Mucoromycotina</taxon>
        <taxon>Umbelopsidomycetes</taxon>
        <taxon>Umbelopsidales</taxon>
        <taxon>Umbelopsidaceae</taxon>
        <taxon>Umbelopsis</taxon>
    </lineage>
</organism>
<protein>
    <recommendedName>
        <fullName evidence="1">FAD dependent oxidoreductase domain-containing protein</fullName>
    </recommendedName>
</protein>
<keyword evidence="3" id="KW-1185">Reference proteome</keyword>
<dbReference type="Gene3D" id="3.30.9.10">
    <property type="entry name" value="D-Amino Acid Oxidase, subunit A, domain 2"/>
    <property type="match status" value="1"/>
</dbReference>
<evidence type="ECO:0000313" key="3">
    <source>
        <dbReference type="Proteomes" id="UP000654370"/>
    </source>
</evidence>
<name>A0A8H7PCI5_MORIS</name>
<reference evidence="2" key="1">
    <citation type="submission" date="2020-12" db="EMBL/GenBank/DDBJ databases">
        <title>Metabolic potential, ecology and presence of endohyphal bacteria is reflected in genomic diversity of Mucoromycotina.</title>
        <authorList>
            <person name="Muszewska A."/>
            <person name="Okrasinska A."/>
            <person name="Steczkiewicz K."/>
            <person name="Drgas O."/>
            <person name="Orlowska M."/>
            <person name="Perlinska-Lenart U."/>
            <person name="Aleksandrzak-Piekarczyk T."/>
            <person name="Szatraj K."/>
            <person name="Zielenkiewicz U."/>
            <person name="Pilsyk S."/>
            <person name="Malc E."/>
            <person name="Mieczkowski P."/>
            <person name="Kruszewska J.S."/>
            <person name="Biernat P."/>
            <person name="Pawlowska J."/>
        </authorList>
    </citation>
    <scope>NUCLEOTIDE SEQUENCE</scope>
    <source>
        <strain evidence="2">WA0000067209</strain>
    </source>
</reference>
<feature type="domain" description="FAD dependent oxidoreductase" evidence="1">
    <location>
        <begin position="10"/>
        <end position="355"/>
    </location>
</feature>
<dbReference type="OrthoDB" id="498204at2759"/>
<dbReference type="InterPro" id="IPR006076">
    <property type="entry name" value="FAD-dep_OxRdtase"/>
</dbReference>
<comment type="caution">
    <text evidence="2">The sequence shown here is derived from an EMBL/GenBank/DDBJ whole genome shotgun (WGS) entry which is preliminary data.</text>
</comment>
<dbReference type="EMBL" id="JAEPQZ010000021">
    <property type="protein sequence ID" value="KAG2171356.1"/>
    <property type="molecule type" value="Genomic_DNA"/>
</dbReference>